<accession>A0ABR0AVY1</accession>
<dbReference type="SMART" id="SM00516">
    <property type="entry name" value="SEC14"/>
    <property type="match status" value="1"/>
</dbReference>
<evidence type="ECO:0000313" key="3">
    <source>
        <dbReference type="Proteomes" id="UP001234178"/>
    </source>
</evidence>
<dbReference type="Gene3D" id="3.40.525.10">
    <property type="entry name" value="CRAL-TRIO lipid binding domain"/>
    <property type="match status" value="1"/>
</dbReference>
<keyword evidence="3" id="KW-1185">Reference proteome</keyword>
<proteinExistence type="predicted"/>
<dbReference type="PANTHER" id="PTHR10174">
    <property type="entry name" value="ALPHA-TOCOPHEROL TRANSFER PROTEIN-RELATED"/>
    <property type="match status" value="1"/>
</dbReference>
<protein>
    <recommendedName>
        <fullName evidence="1">CRAL-TRIO domain-containing protein</fullName>
    </recommendedName>
</protein>
<feature type="domain" description="CRAL-TRIO" evidence="1">
    <location>
        <begin position="73"/>
        <end position="224"/>
    </location>
</feature>
<dbReference type="Gene3D" id="1.10.8.20">
    <property type="entry name" value="N-terminal domain of phosphatidylinositol transfer protein sec14p"/>
    <property type="match status" value="1"/>
</dbReference>
<organism evidence="2 3">
    <name type="scientific">Daphnia magna</name>
    <dbReference type="NCBI Taxonomy" id="35525"/>
    <lineage>
        <taxon>Eukaryota</taxon>
        <taxon>Metazoa</taxon>
        <taxon>Ecdysozoa</taxon>
        <taxon>Arthropoda</taxon>
        <taxon>Crustacea</taxon>
        <taxon>Branchiopoda</taxon>
        <taxon>Diplostraca</taxon>
        <taxon>Cladocera</taxon>
        <taxon>Anomopoda</taxon>
        <taxon>Daphniidae</taxon>
        <taxon>Daphnia</taxon>
    </lineage>
</organism>
<dbReference type="EMBL" id="JAOYFB010000039">
    <property type="protein sequence ID" value="KAK4029087.1"/>
    <property type="molecule type" value="Genomic_DNA"/>
</dbReference>
<dbReference type="Pfam" id="PF00650">
    <property type="entry name" value="CRAL_TRIO"/>
    <property type="match status" value="1"/>
</dbReference>
<dbReference type="SUPFAM" id="SSF52087">
    <property type="entry name" value="CRAL/TRIO domain"/>
    <property type="match status" value="1"/>
</dbReference>
<dbReference type="InterPro" id="IPR036865">
    <property type="entry name" value="CRAL-TRIO_dom_sf"/>
</dbReference>
<comment type="caution">
    <text evidence="2">The sequence shown here is derived from an EMBL/GenBank/DDBJ whole genome shotgun (WGS) entry which is preliminary data.</text>
</comment>
<name>A0ABR0AVY1_9CRUS</name>
<gene>
    <name evidence="2" type="ORF">OUZ56_022097</name>
</gene>
<dbReference type="PANTHER" id="PTHR10174:SF130">
    <property type="entry name" value="ALPHA-TOCOPHEROL TRANSFER PROTEIN-LIKE"/>
    <property type="match status" value="1"/>
</dbReference>
<dbReference type="Proteomes" id="UP001234178">
    <property type="component" value="Unassembled WGS sequence"/>
</dbReference>
<evidence type="ECO:0000313" key="2">
    <source>
        <dbReference type="EMBL" id="KAK4029087.1"/>
    </source>
</evidence>
<dbReference type="InterPro" id="IPR036273">
    <property type="entry name" value="CRAL/TRIO_N_dom_sf"/>
</dbReference>
<dbReference type="InterPro" id="IPR001251">
    <property type="entry name" value="CRAL-TRIO_dom"/>
</dbReference>
<dbReference type="CDD" id="cd00170">
    <property type="entry name" value="SEC14"/>
    <property type="match status" value="1"/>
</dbReference>
<dbReference type="PROSITE" id="PS50191">
    <property type="entry name" value="CRAL_TRIO"/>
    <property type="match status" value="1"/>
</dbReference>
<reference evidence="2 3" key="1">
    <citation type="journal article" date="2023" name="Nucleic Acids Res.">
        <title>The hologenome of Daphnia magna reveals possible DNA methylation and microbiome-mediated evolution of the host genome.</title>
        <authorList>
            <person name="Chaturvedi A."/>
            <person name="Li X."/>
            <person name="Dhandapani V."/>
            <person name="Marshall H."/>
            <person name="Kissane S."/>
            <person name="Cuenca-Cambronero M."/>
            <person name="Asole G."/>
            <person name="Calvet F."/>
            <person name="Ruiz-Romero M."/>
            <person name="Marangio P."/>
            <person name="Guigo R."/>
            <person name="Rago D."/>
            <person name="Mirbahai L."/>
            <person name="Eastwood N."/>
            <person name="Colbourne J.K."/>
            <person name="Zhou J."/>
            <person name="Mallon E."/>
            <person name="Orsini L."/>
        </authorList>
    </citation>
    <scope>NUCLEOTIDE SEQUENCE [LARGE SCALE GENOMIC DNA]</scope>
    <source>
        <strain evidence="2">LRV0_1</strain>
    </source>
</reference>
<sequence length="294" mass="34046">MNSNTRSQIQRSKDLLSKFRGMIKESDINLALSDEVLICFIHARKYDVHRAMKLLNHYLRMIKNYPDLKNLHPLRVKHVLDKGHFLSSPYREQNGCRVLILNLRNWDLTTCSLEDMIRCVRLVCEVETQTNGIVAIIDVKDFTLHHVGQFTPNLVKKIADIVQDVFPIRLQGIHIVHEPWIIKILVAIFWPFLSNKIRSRLFFHGQCFATLHQHVDPACLPSDYDVYSRAPSGKTKHRLLDFSQPYGDDSGLYFVVCGGTTYFEIQLERSPKKSGEARVGTSNYMMELEREFGT</sequence>
<evidence type="ECO:0000259" key="1">
    <source>
        <dbReference type="PROSITE" id="PS50191"/>
    </source>
</evidence>
<dbReference type="SUPFAM" id="SSF46938">
    <property type="entry name" value="CRAL/TRIO N-terminal domain"/>
    <property type="match status" value="1"/>
</dbReference>
<dbReference type="Gene3D" id="1.20.5.1200">
    <property type="entry name" value="Alpha-tocopherol transfer"/>
    <property type="match status" value="1"/>
</dbReference>
<dbReference type="PRINTS" id="PR00180">
    <property type="entry name" value="CRETINALDHBP"/>
</dbReference>